<evidence type="ECO:0000256" key="5">
    <source>
        <dbReference type="SAM" id="MobiDB-lite"/>
    </source>
</evidence>
<keyword evidence="4" id="KW-0677">Repeat</keyword>
<name>A0ABW8LMQ9_9ACTN</name>
<dbReference type="PROSITE" id="PS00012">
    <property type="entry name" value="PHOSPHOPANTETHEINE"/>
    <property type="match status" value="2"/>
</dbReference>
<feature type="domain" description="Carrier" evidence="6">
    <location>
        <begin position="1458"/>
        <end position="1534"/>
    </location>
</feature>
<comment type="cofactor">
    <cofactor evidence="1">
        <name>pantetheine 4'-phosphate</name>
        <dbReference type="ChEBI" id="CHEBI:47942"/>
    </cofactor>
</comment>
<dbReference type="InterPro" id="IPR001242">
    <property type="entry name" value="Condensation_dom"/>
</dbReference>
<feature type="region of interest" description="Disordered" evidence="5">
    <location>
        <begin position="923"/>
        <end position="950"/>
    </location>
</feature>
<dbReference type="Gene3D" id="3.40.50.1820">
    <property type="entry name" value="alpha/beta hydrolase"/>
    <property type="match status" value="1"/>
</dbReference>
<dbReference type="Pfam" id="PF08242">
    <property type="entry name" value="Methyltransf_12"/>
    <property type="match status" value="1"/>
</dbReference>
<organism evidence="7 8">
    <name type="scientific">Streptomyces milbemycinicus</name>
    <dbReference type="NCBI Taxonomy" id="476552"/>
    <lineage>
        <taxon>Bacteria</taxon>
        <taxon>Bacillati</taxon>
        <taxon>Actinomycetota</taxon>
        <taxon>Actinomycetes</taxon>
        <taxon>Kitasatosporales</taxon>
        <taxon>Streptomycetaceae</taxon>
        <taxon>Streptomyces</taxon>
    </lineage>
</organism>
<dbReference type="NCBIfam" id="NF003417">
    <property type="entry name" value="PRK04813.1"/>
    <property type="match status" value="3"/>
</dbReference>
<feature type="region of interest" description="Disordered" evidence="5">
    <location>
        <begin position="1534"/>
        <end position="1561"/>
    </location>
</feature>
<dbReference type="CDD" id="cd12117">
    <property type="entry name" value="A_NRPS_Srf_like"/>
    <property type="match status" value="1"/>
</dbReference>
<evidence type="ECO:0000256" key="2">
    <source>
        <dbReference type="ARBA" id="ARBA00022450"/>
    </source>
</evidence>
<dbReference type="InterPro" id="IPR042099">
    <property type="entry name" value="ANL_N_sf"/>
</dbReference>
<feature type="non-terminal residue" evidence="7">
    <location>
        <position position="3303"/>
    </location>
</feature>
<dbReference type="Gene3D" id="3.30.300.30">
    <property type="match status" value="3"/>
</dbReference>
<dbReference type="InterPro" id="IPR000873">
    <property type="entry name" value="AMP-dep_synth/lig_dom"/>
</dbReference>
<evidence type="ECO:0000259" key="6">
    <source>
        <dbReference type="PROSITE" id="PS50075"/>
    </source>
</evidence>
<feature type="compositionally biased region" description="Basic and acidic residues" evidence="5">
    <location>
        <begin position="1534"/>
        <end position="1549"/>
    </location>
</feature>
<dbReference type="RefSeq" id="WP_404746750.1">
    <property type="nucleotide sequence ID" value="NZ_JBJDQH010000006.1"/>
</dbReference>
<dbReference type="InterPro" id="IPR010071">
    <property type="entry name" value="AA_adenyl_dom"/>
</dbReference>
<feature type="compositionally biased region" description="Basic and acidic residues" evidence="5">
    <location>
        <begin position="1443"/>
        <end position="1454"/>
    </location>
</feature>
<keyword evidence="2" id="KW-0596">Phosphopantetheine</keyword>
<dbReference type="InterPro" id="IPR013217">
    <property type="entry name" value="Methyltransf_12"/>
</dbReference>
<dbReference type="InterPro" id="IPR023213">
    <property type="entry name" value="CAT-like_dom_sf"/>
</dbReference>
<sequence length="3303" mass="357359">MVSRPTHPLSPAQSGIWYAQNLDPTSPVYNCLQYLDIQGAVDTALLIDAVKRVVMEVDGLHVRFDGRSDPPGQILLEPTAPHIAVHDFTAEPDPMAAAHTWLQRFLHIPFDLEAGHVSDFAILEVAPGRTLWAQRYHHVVADGYAFNLIAQRVAEVYRALRTGGPVPPAGFQTLGQALDEAAHYRTSAEYAASRAYWLDRFADRPAPLELTEGSRTALAEGSGTAPAAHAVRRVAFTLPADTHRALRAAAREAGTNFPRALIATVAAYTARMTGREDIVVGLASRSRATPTAERFPGMMSDVLPLRLRITAATTWAGLLADTHEAVAQAVAHQRYRGEDLRRELGWPERRRVAGPLVNLIPPLGTIDLGGASGTLHNLSIMPTEDLTLCCFQHTGGTGGTGSTGDGELRLTLDAHPDRCDDAALADHHERLATLLDGLGPDTVHRPVASFDCTGPRERGRLLDVWNEPPRPLPEASLGELFRRQAARTPDAVAVADGDTELSYRELDARSDRLAGLLRERGVRSGATALVFMERSVGLLVALLAIVKTGAAYVPLDERQPATRLRTLIAEADGHLLLVDGATRELPVVREQADAGLPVADVAELERTVPPVPSAPYERVSPDAAACVMYTSGSTGVPSGVQLTHRNIAALAHDRCWSGGAHQRVLWHSPHAFDAVLYELWVPLLSGGRICVAPPGALLPATLRGAIARHGVTAAWLTAGLFAALAEEEPDALRGLREVWTGGDVVSRTAVARVFDTCPGIVVVNGYGPTETTTFATRHRMTRAPEGPVPIGRAMDNTTLYVLDADGRPVPQGAPGELWVGGAHVSAGYVNRPEATRERFRANPFHPGRMYRTGDLVRLAADGTLRFLGRADDQVKIRGFRVEPHDIELSLERHPDVARAVVVPQAAAEGGKRLVAYLVPTAEQDTAEQDTAEHDTAEQDTAAPGSGGGVAHELERVREWRDVYEDMYREGDQAPLGEDFGGWMDSYRGTPIPRHEMREWRDRTVDRVLALRPRRVLEIGAGSGLLLARLAPHCAEYWATDFSERAVARLAAKVREDERIADRVRLLRREARDLSGIPLEHFDCVVINSVVQYLPSAAYLSAALRGALDALTPGGHLFVGDVRPKRLLREFRTGVELRRGAAEDGSEDLSGLKRAVERAVLHEKELLVEPEFFTEHLGALPEVAGVDVRIKRGRAHNELTQFRYEAVVRKVSADAEPYSCADATVARWGHDVADLADVGRCLRDKQPSALRLTGVPNARVLPLLRAEHEVCAGTGVAAARDALDGGVFDGGVFDEGVRDGGVPDDGCPDPEDFAALGRGLGLRTVLTWAEAAADGSLDVLFLDPAALPGSAGPKAPDFVSDTYPRRRTSAADAPAEAFTNQPIRPEPHPELAAAIEAYAQQQLPDYMTPSAYVVLDHLPLSVNGKVNRAELPPVADPAGAPSEPGDRTDTGRAGEETDAETTATERELAAIWSDLLRSEVDPAARPDFFALGGHSLLATRLVSRVSAQLGVDITLRTVFEHSRLTALAQELDARRAPAEVSKDVPEKAPEEAPEEAEEPGDRFPVSGFQERIWLDERLRGTGSFYNVPLAWRVRGGLDPAALRTALGRVVARHEALRTRFVEREPDGRPQQVVDEPWVPEVVHRLAEGTTDEARLADARAALDALAQQPFDIATGRLLRVMLVDLEEDGRDQLLMCCLHHLVWDIGSEPVFLRDLERAYDACAGQAVQAAPYEEHPATPHQQRMAFVEHFERGTVYEDAPVYHNVSQLLALDATPGEAELRRAVAAVLERHPALRTTVHLSDGTCAQRVHERVPVECATLTDTAPDGVAAWLRRPFRLAEGPLFRVAVAQQGGEGEGCALVLVAHLAVADRASLRTVGQELATLLDGGQLQPTPASFVQWWQERDTEAEERHTARLAELLDGGSGALRLPEDRTRAAVHIYEEHSLPVDLPDGTGLAEFARRQGVTTEAALLAAYTTLLMWYSGQTDLTVGVANPRRNTATAHVVGPMDGFLPLRLRGGHEQSFASWARECEAGLKEVRACGLAPFDEVARRVAPPKDMSRTALFDVVFDFEHDTPAGQPPTPVAGLGKCDLLLTLRHTAGARDDDGIGGRLVFNGLYYDPARMSLFAEHWQRLLRDAATRPDTPLGAFQPLTEAERHRQIEEWNDTAADYPHTTLAHLVSERAADHPDKVALSDGESTLTYRQLVERAERIARVLADHGVRPGDTVGLRVERGPAQVEAVVAVLLAGAAYVPVDPAAPADRAAFILTDSAATLLLTDAAHTAAPGFAGPTVRLDEIDHFAIRPGQEPLPEPAPDDLAYVIYTSGTTGRPKGVRVTHRNVVRLVAADRTPFRFGPDDVWVLAHSYAFDFSVWEIFGCLVHGGRLVVPDGDELRDPRRMAELVRRHQVTVLNQTPGMFAQLVRVTDTEERRMASLRYVILGGARFAPATLGDWPAGHPGAEVVNMYGITETTVHVTARTITAEDIAADRSPIGTPIPTTTVRLLDPHPTAGRHRLLPVGAVGEICVGGEGVAAGYVGRPELERERFVPDPYGSGRLYRSGDLGRYLPDGTLEYLGRMDDQLQVRGYRIEPAEVETCLTGHPDVAQAVVTADGADADRLVAHVWCPTNVPSAGELRARLAERLPEYMVPSVFKVADRIPLSVNGKVDLAELAVRSTLLTDGAGSAPRTETAKALAPLWAELLPVPEIFADTSFFEAGGHSLLAATLLSQVSTRFGVDLPVRTVFENPRLGDLADRIDESIAAHGHRYLGQAGPAVDTADSADGALVPASDFQRRIALDEQLSSGPDRYAMPLVWRVRGGRLDPGRLRRSLDAVVARHEALRTGFVERGGRLWQRIGEPWSPPLEEVDLSGMDPAEQDARWRERVREIAEAPFDLASGRLLRPALIDLGEHGQLLVLCLHHLVCDGPSLVPLVEDMDAAYEGAGGLGDDVVQYREFVQAQGELVGSVAGRAGVERWCGRLAGAPAYVSWPEPGVAESAGVVEVTLNEGALGRLRGVSEREGVSWFMAVAAGFAGALHRWSGERDVTFGCPVANRAGERFGSVVGPCTNTVVIRSVVDGDTTVGGLLRGMRERVLEALEDQHVPFDQVVAALNPERRYGITPYAGAVLNLAPVDDGYALGGTLLAPVMSSQLAAEQKFPVTVTVFREDGRDRLALSYRGDQLSRRDAGELAGLLRDLLTALADSAHTPVLRQGAAADVVQYREFVRVQGELVGSVAGRAGVERWCGRLAGAPAYVSWSEPGVAESAGVVEVPLTEGVLGRLRGVSEREGVSWFMAVAAGFAGALHRWS</sequence>
<dbReference type="Gene3D" id="3.30.559.10">
    <property type="entry name" value="Chloramphenicol acetyltransferase-like domain"/>
    <property type="match status" value="5"/>
</dbReference>
<evidence type="ECO:0000256" key="4">
    <source>
        <dbReference type="ARBA" id="ARBA00022737"/>
    </source>
</evidence>
<dbReference type="InterPro" id="IPR045851">
    <property type="entry name" value="AMP-bd_C_sf"/>
</dbReference>
<dbReference type="PROSITE" id="PS50075">
    <property type="entry name" value="CARRIER"/>
    <property type="match status" value="2"/>
</dbReference>
<evidence type="ECO:0000313" key="7">
    <source>
        <dbReference type="EMBL" id="MFK4267202.1"/>
    </source>
</evidence>
<evidence type="ECO:0000256" key="1">
    <source>
        <dbReference type="ARBA" id="ARBA00001957"/>
    </source>
</evidence>
<dbReference type="Gene3D" id="3.40.50.12780">
    <property type="entry name" value="N-terminal domain of ligase-like"/>
    <property type="match status" value="2"/>
</dbReference>
<keyword evidence="3" id="KW-0597">Phosphoprotein</keyword>
<dbReference type="InterPro" id="IPR006162">
    <property type="entry name" value="Ppantetheine_attach_site"/>
</dbReference>
<dbReference type="CDD" id="cd02440">
    <property type="entry name" value="AdoMet_MTases"/>
    <property type="match status" value="1"/>
</dbReference>
<dbReference type="Proteomes" id="UP001620295">
    <property type="component" value="Unassembled WGS sequence"/>
</dbReference>
<dbReference type="EMBL" id="JBJDQH010000006">
    <property type="protein sequence ID" value="MFK4267202.1"/>
    <property type="molecule type" value="Genomic_DNA"/>
</dbReference>
<dbReference type="Pfam" id="PF00550">
    <property type="entry name" value="PP-binding"/>
    <property type="match status" value="2"/>
</dbReference>
<protein>
    <submittedName>
        <fullName evidence="7">Amino acid adenylation domain-containing protein</fullName>
    </submittedName>
</protein>
<feature type="domain" description="Carrier" evidence="6">
    <location>
        <begin position="2682"/>
        <end position="2757"/>
    </location>
</feature>
<accession>A0ABW8LMQ9</accession>
<dbReference type="Gene3D" id="3.30.559.30">
    <property type="entry name" value="Nonribosomal peptide synthetase, condensation domain"/>
    <property type="match status" value="4"/>
</dbReference>
<dbReference type="InterPro" id="IPR020806">
    <property type="entry name" value="PKS_PP-bd"/>
</dbReference>
<dbReference type="SMART" id="SM00823">
    <property type="entry name" value="PKS_PP"/>
    <property type="match status" value="2"/>
</dbReference>
<evidence type="ECO:0000313" key="8">
    <source>
        <dbReference type="Proteomes" id="UP001620295"/>
    </source>
</evidence>
<dbReference type="Pfam" id="PF13193">
    <property type="entry name" value="AMP-binding_C"/>
    <property type="match status" value="1"/>
</dbReference>
<dbReference type="InterPro" id="IPR009081">
    <property type="entry name" value="PP-bd_ACP"/>
</dbReference>
<dbReference type="NCBIfam" id="TIGR01733">
    <property type="entry name" value="AA-adenyl-dom"/>
    <property type="match status" value="2"/>
</dbReference>
<gene>
    <name evidence="7" type="ORF">ACI2L5_20010</name>
</gene>
<feature type="region of interest" description="Disordered" evidence="5">
    <location>
        <begin position="1429"/>
        <end position="1462"/>
    </location>
</feature>
<dbReference type="InterPro" id="IPR020845">
    <property type="entry name" value="AMP-binding_CS"/>
</dbReference>
<dbReference type="Gene3D" id="1.10.1200.10">
    <property type="entry name" value="ACP-like"/>
    <property type="match status" value="1"/>
</dbReference>
<dbReference type="InterPro" id="IPR025110">
    <property type="entry name" value="AMP-bd_C"/>
</dbReference>
<dbReference type="PANTHER" id="PTHR45527">
    <property type="entry name" value="NONRIBOSOMAL PEPTIDE SYNTHETASE"/>
    <property type="match status" value="1"/>
</dbReference>
<dbReference type="PROSITE" id="PS00455">
    <property type="entry name" value="AMP_BINDING"/>
    <property type="match status" value="1"/>
</dbReference>
<dbReference type="SUPFAM" id="SSF52777">
    <property type="entry name" value="CoA-dependent acyltransferases"/>
    <property type="match status" value="7"/>
</dbReference>
<dbReference type="InterPro" id="IPR029058">
    <property type="entry name" value="AB_hydrolase_fold"/>
</dbReference>
<dbReference type="SUPFAM" id="SSF47336">
    <property type="entry name" value="ACP-like"/>
    <property type="match status" value="2"/>
</dbReference>
<evidence type="ECO:0000256" key="3">
    <source>
        <dbReference type="ARBA" id="ARBA00022553"/>
    </source>
</evidence>
<comment type="caution">
    <text evidence="7">The sequence shown here is derived from an EMBL/GenBank/DDBJ whole genome shotgun (WGS) entry which is preliminary data.</text>
</comment>
<reference evidence="7 8" key="1">
    <citation type="submission" date="2024-11" db="EMBL/GenBank/DDBJ databases">
        <title>The Natural Products Discovery Center: Release of the First 8490 Sequenced Strains for Exploring Actinobacteria Biosynthetic Diversity.</title>
        <authorList>
            <person name="Kalkreuter E."/>
            <person name="Kautsar S.A."/>
            <person name="Yang D."/>
            <person name="Bader C.D."/>
            <person name="Teijaro C.N."/>
            <person name="Fluegel L."/>
            <person name="Davis C.M."/>
            <person name="Simpson J.R."/>
            <person name="Lauterbach L."/>
            <person name="Steele A.D."/>
            <person name="Gui C."/>
            <person name="Meng S."/>
            <person name="Li G."/>
            <person name="Viehrig K."/>
            <person name="Ye F."/>
            <person name="Su P."/>
            <person name="Kiefer A.F."/>
            <person name="Nichols A."/>
            <person name="Cepeda A.J."/>
            <person name="Yan W."/>
            <person name="Fan B."/>
            <person name="Jiang Y."/>
            <person name="Adhikari A."/>
            <person name="Zheng C.-J."/>
            <person name="Schuster L."/>
            <person name="Cowan T.M."/>
            <person name="Smanski M.J."/>
            <person name="Chevrette M.G."/>
            <person name="De Carvalho L.P.S."/>
            <person name="Shen B."/>
        </authorList>
    </citation>
    <scope>NUCLEOTIDE SEQUENCE [LARGE SCALE GENOMIC DNA]</scope>
    <source>
        <strain evidence="7 8">NPDC020863</strain>
    </source>
</reference>
<dbReference type="InterPro" id="IPR036736">
    <property type="entry name" value="ACP-like_sf"/>
</dbReference>
<dbReference type="PANTHER" id="PTHR45527:SF1">
    <property type="entry name" value="FATTY ACID SYNTHASE"/>
    <property type="match status" value="1"/>
</dbReference>
<dbReference type="Pfam" id="PF00501">
    <property type="entry name" value="AMP-binding"/>
    <property type="match status" value="2"/>
</dbReference>
<keyword evidence="8" id="KW-1185">Reference proteome</keyword>
<dbReference type="Gene3D" id="3.40.50.150">
    <property type="entry name" value="Vaccinia Virus protein VP39"/>
    <property type="match status" value="1"/>
</dbReference>
<proteinExistence type="predicted"/>
<dbReference type="InterPro" id="IPR029063">
    <property type="entry name" value="SAM-dependent_MTases_sf"/>
</dbReference>
<dbReference type="SUPFAM" id="SSF53335">
    <property type="entry name" value="S-adenosyl-L-methionine-dependent methyltransferases"/>
    <property type="match status" value="1"/>
</dbReference>
<dbReference type="SUPFAM" id="SSF56801">
    <property type="entry name" value="Acetyl-CoA synthetase-like"/>
    <property type="match status" value="2"/>
</dbReference>
<dbReference type="Pfam" id="PF00668">
    <property type="entry name" value="Condensation"/>
    <property type="match status" value="4"/>
</dbReference>